<dbReference type="Proteomes" id="UP000305095">
    <property type="component" value="Unassembled WGS sequence"/>
</dbReference>
<evidence type="ECO:0008006" key="3">
    <source>
        <dbReference type="Google" id="ProtNLM"/>
    </source>
</evidence>
<gene>
    <name evidence="1" type="ORF">FDV58_34095</name>
</gene>
<dbReference type="RefSeq" id="WP_137483015.1">
    <property type="nucleotide sequence ID" value="NZ_SZZP01000028.1"/>
</dbReference>
<evidence type="ECO:0000313" key="2">
    <source>
        <dbReference type="Proteomes" id="UP000305095"/>
    </source>
</evidence>
<reference evidence="1 2" key="1">
    <citation type="submission" date="2019-05" db="EMBL/GenBank/DDBJ databases">
        <title>Draft Genome of Bradyrhizobium elkanii strain SEMIA 938, Used in Commercial Inoculants for Lupinus spp. in Brazil.</title>
        <authorList>
            <person name="Hungria M."/>
            <person name="Delamuta J.R.M."/>
            <person name="Ribeiro R.A."/>
            <person name="Nogueira M.A."/>
        </authorList>
    </citation>
    <scope>NUCLEOTIDE SEQUENCE [LARGE SCALE GENOMIC DNA]</scope>
    <source>
        <strain evidence="1 2">Semia 938</strain>
    </source>
</reference>
<organism evidence="1 2">
    <name type="scientific">Bradyrhizobium elkanii</name>
    <dbReference type="NCBI Taxonomy" id="29448"/>
    <lineage>
        <taxon>Bacteria</taxon>
        <taxon>Pseudomonadati</taxon>
        <taxon>Pseudomonadota</taxon>
        <taxon>Alphaproteobacteria</taxon>
        <taxon>Hyphomicrobiales</taxon>
        <taxon>Nitrobacteraceae</taxon>
        <taxon>Bradyrhizobium</taxon>
    </lineage>
</organism>
<dbReference type="InterPro" id="IPR029058">
    <property type="entry name" value="AB_hydrolase_fold"/>
</dbReference>
<name>A0A4U6RHY9_BRAEL</name>
<dbReference type="Gene3D" id="3.40.50.1820">
    <property type="entry name" value="alpha/beta hydrolase"/>
    <property type="match status" value="1"/>
</dbReference>
<evidence type="ECO:0000313" key="1">
    <source>
        <dbReference type="EMBL" id="TKV74037.1"/>
    </source>
</evidence>
<dbReference type="AlphaFoldDB" id="A0A4U6RHY9"/>
<sequence>MRRPETELLFAGEERLERAGVPGLRYFRRGNSDCPLVIFLPGGVHLARICYGDPFSNRADFLDYWLEQKGMGILALSYPTDHPSIGAIVPELTIAGWANWIASVTSDVIRETPHRPVVVVMWSMAGRSVAAVNKALQAHGIDAACFLSLAASPPLAGLNFVKPGGDPLTPNGLWTGGVYVDGFLPSLAYQNQINEHTILDEGSYVKHYRCNTPVMLRGTPQRFSARGSFWNFEQAHDDMRASSFCDFPLTATISPTDRSDDGHALGDRVNWNFFNIQMIRAHARAIDFDAERWSGLRALTQTLPSRLSRDVVGGHFFFVGARGAEETAHHIAELYSDIRDLRAEIKELLE</sequence>
<protein>
    <recommendedName>
        <fullName evidence="3">Alpha/beta hydrolase</fullName>
    </recommendedName>
</protein>
<proteinExistence type="predicted"/>
<dbReference type="SUPFAM" id="SSF53474">
    <property type="entry name" value="alpha/beta-Hydrolases"/>
    <property type="match status" value="1"/>
</dbReference>
<dbReference type="EMBL" id="SZZP01000028">
    <property type="protein sequence ID" value="TKV74037.1"/>
    <property type="molecule type" value="Genomic_DNA"/>
</dbReference>
<accession>A0A4U6RHY9</accession>
<comment type="caution">
    <text evidence="1">The sequence shown here is derived from an EMBL/GenBank/DDBJ whole genome shotgun (WGS) entry which is preliminary data.</text>
</comment>